<dbReference type="Proteomes" id="UP001164746">
    <property type="component" value="Chromosome 6"/>
</dbReference>
<organism evidence="1 2">
    <name type="scientific">Mya arenaria</name>
    <name type="common">Soft-shell clam</name>
    <dbReference type="NCBI Taxonomy" id="6604"/>
    <lineage>
        <taxon>Eukaryota</taxon>
        <taxon>Metazoa</taxon>
        <taxon>Spiralia</taxon>
        <taxon>Lophotrochozoa</taxon>
        <taxon>Mollusca</taxon>
        <taxon>Bivalvia</taxon>
        <taxon>Autobranchia</taxon>
        <taxon>Heteroconchia</taxon>
        <taxon>Euheterodonta</taxon>
        <taxon>Imparidentia</taxon>
        <taxon>Neoheterodontei</taxon>
        <taxon>Myida</taxon>
        <taxon>Myoidea</taxon>
        <taxon>Myidae</taxon>
        <taxon>Mya</taxon>
    </lineage>
</organism>
<accession>A0ABY7EAY7</accession>
<proteinExistence type="predicted"/>
<evidence type="ECO:0000313" key="2">
    <source>
        <dbReference type="Proteomes" id="UP001164746"/>
    </source>
</evidence>
<dbReference type="EMBL" id="CP111017">
    <property type="protein sequence ID" value="WAR07203.1"/>
    <property type="molecule type" value="Genomic_DNA"/>
</dbReference>
<reference evidence="1" key="1">
    <citation type="submission" date="2022-11" db="EMBL/GenBank/DDBJ databases">
        <title>Centuries of genome instability and evolution in soft-shell clam transmissible cancer (bioRxiv).</title>
        <authorList>
            <person name="Hart S.F.M."/>
            <person name="Yonemitsu M.A."/>
            <person name="Giersch R.M."/>
            <person name="Beal B.F."/>
            <person name="Arriagada G."/>
            <person name="Davis B.W."/>
            <person name="Ostrander E.A."/>
            <person name="Goff S.P."/>
            <person name="Metzger M.J."/>
        </authorList>
    </citation>
    <scope>NUCLEOTIDE SEQUENCE</scope>
    <source>
        <strain evidence="1">MELC-2E11</strain>
        <tissue evidence="1">Siphon/mantle</tissue>
    </source>
</reference>
<gene>
    <name evidence="1" type="ORF">MAR_017161</name>
</gene>
<sequence>MFVDAERMFGKLKDDDEILLREMMHLEIQSKTANERIKQIKQNRQLSDCVTGAKVILKFQQQYELLGDYQAIKTIVSHSGRNFKLREFDKKLMQTCEILKDITKKESNCLDAFVKSAKLVKWLKESMHTCM</sequence>
<evidence type="ECO:0000313" key="1">
    <source>
        <dbReference type="EMBL" id="WAR07203.1"/>
    </source>
</evidence>
<name>A0ABY7EAY7_MYAAR</name>
<protein>
    <submittedName>
        <fullName evidence="1">R213B-like protein</fullName>
    </submittedName>
</protein>
<keyword evidence="2" id="KW-1185">Reference proteome</keyword>